<feature type="non-terminal residue" evidence="1">
    <location>
        <position position="1"/>
    </location>
</feature>
<organism evidence="1 2">
    <name type="scientific">Racocetra persica</name>
    <dbReference type="NCBI Taxonomy" id="160502"/>
    <lineage>
        <taxon>Eukaryota</taxon>
        <taxon>Fungi</taxon>
        <taxon>Fungi incertae sedis</taxon>
        <taxon>Mucoromycota</taxon>
        <taxon>Glomeromycotina</taxon>
        <taxon>Glomeromycetes</taxon>
        <taxon>Diversisporales</taxon>
        <taxon>Gigasporaceae</taxon>
        <taxon>Racocetra</taxon>
    </lineage>
</organism>
<comment type="caution">
    <text evidence="1">The sequence shown here is derived from an EMBL/GenBank/DDBJ whole genome shotgun (WGS) entry which is preliminary data.</text>
</comment>
<reference evidence="1" key="1">
    <citation type="submission" date="2021-06" db="EMBL/GenBank/DDBJ databases">
        <authorList>
            <person name="Kallberg Y."/>
            <person name="Tangrot J."/>
            <person name="Rosling A."/>
        </authorList>
    </citation>
    <scope>NUCLEOTIDE SEQUENCE</scope>
    <source>
        <strain evidence="1">MA461A</strain>
    </source>
</reference>
<sequence>LSQVQARHPVKHAAQFKLSRVITTDEPLSLQSVNETLTARPPPEIPITETEIKLLA</sequence>
<gene>
    <name evidence="1" type="ORF">RPERSI_LOCUS28505</name>
</gene>
<keyword evidence="2" id="KW-1185">Reference proteome</keyword>
<name>A0ACA9SAT0_9GLOM</name>
<dbReference type="Proteomes" id="UP000789920">
    <property type="component" value="Unassembled WGS sequence"/>
</dbReference>
<protein>
    <submittedName>
        <fullName evidence="1">16093_t:CDS:1</fullName>
    </submittedName>
</protein>
<evidence type="ECO:0000313" key="1">
    <source>
        <dbReference type="EMBL" id="CAG8832572.1"/>
    </source>
</evidence>
<accession>A0ACA9SAT0</accession>
<proteinExistence type="predicted"/>
<dbReference type="EMBL" id="CAJVQC010104105">
    <property type="protein sequence ID" value="CAG8832572.1"/>
    <property type="molecule type" value="Genomic_DNA"/>
</dbReference>
<evidence type="ECO:0000313" key="2">
    <source>
        <dbReference type="Proteomes" id="UP000789920"/>
    </source>
</evidence>